<sequence>MCDKWVAGFYWWDLSVAKQGKYVLSDQNVPGHDDGKESWPAGQARSMTASVTSQAVNGLVGNWDQKDVDANTKFDGHSVIGKGDATRLNEFSFVPPIQCRSSSFNLRLTVCFVDD</sequence>
<dbReference type="EMBL" id="PEBK01000015">
    <property type="protein sequence ID" value="PJM74382.1"/>
    <property type="molecule type" value="Genomic_DNA"/>
</dbReference>
<comment type="caution">
    <text evidence="1">The sequence shown here is derived from an EMBL/GenBank/DDBJ whole genome shotgun (WGS) entry which is preliminary data.</text>
</comment>
<keyword evidence="2" id="KW-1185">Reference proteome</keyword>
<organism evidence="1 2">
    <name type="scientific">Bifidobacterium simiarum</name>
    <dbReference type="NCBI Taxonomy" id="2045441"/>
    <lineage>
        <taxon>Bacteria</taxon>
        <taxon>Bacillati</taxon>
        <taxon>Actinomycetota</taxon>
        <taxon>Actinomycetes</taxon>
        <taxon>Bifidobacteriales</taxon>
        <taxon>Bifidobacteriaceae</taxon>
        <taxon>Bifidobacterium</taxon>
    </lineage>
</organism>
<protein>
    <submittedName>
        <fullName evidence="1">Uncharacterized protein</fullName>
    </submittedName>
</protein>
<dbReference type="RefSeq" id="WP_100513846.1">
    <property type="nucleotide sequence ID" value="NZ_PEBK01000015.1"/>
</dbReference>
<name>A0A2M9HC62_9BIFI</name>
<dbReference type="AlphaFoldDB" id="A0A2M9HC62"/>
<gene>
    <name evidence="1" type="ORF">CSQ87_10580</name>
</gene>
<accession>A0A2M9HC62</accession>
<proteinExistence type="predicted"/>
<evidence type="ECO:0000313" key="1">
    <source>
        <dbReference type="EMBL" id="PJM74382.1"/>
    </source>
</evidence>
<dbReference type="Proteomes" id="UP000231451">
    <property type="component" value="Unassembled WGS sequence"/>
</dbReference>
<evidence type="ECO:0000313" key="2">
    <source>
        <dbReference type="Proteomes" id="UP000231451"/>
    </source>
</evidence>
<reference evidence="1 2" key="1">
    <citation type="submission" date="2017-10" db="EMBL/GenBank/DDBJ databases">
        <title>Draft genome sequences of strains TRE 1, TRE 9, TRE H and TRI 7, isolated from tamarins, belonging to four potential novel Bifidobacterium species.</title>
        <authorList>
            <person name="Mattarelli P."/>
            <person name="Modesto M."/>
            <person name="Puglisi E."/>
            <person name="Morelli L."/>
            <person name="Spezio C."/>
            <person name="Bonetti A."/>
            <person name="Sandri C."/>
        </authorList>
    </citation>
    <scope>NUCLEOTIDE SEQUENCE [LARGE SCALE GENOMIC DNA]</scope>
    <source>
        <strain evidence="2">TRI7</strain>
    </source>
</reference>